<keyword evidence="3" id="KW-1185">Reference proteome</keyword>
<feature type="transmembrane region" description="Helical" evidence="1">
    <location>
        <begin position="112"/>
        <end position="133"/>
    </location>
</feature>
<protein>
    <submittedName>
        <fullName evidence="2">Uncharacterized protein</fullName>
    </submittedName>
</protein>
<dbReference type="Proteomes" id="UP000838308">
    <property type="component" value="Unassembled WGS sequence"/>
</dbReference>
<feature type="transmembrane region" description="Helical" evidence="1">
    <location>
        <begin position="85"/>
        <end position="106"/>
    </location>
</feature>
<dbReference type="RefSeq" id="WP_248735888.1">
    <property type="nucleotide sequence ID" value="NZ_CALBWS010000018.1"/>
</dbReference>
<evidence type="ECO:0000313" key="2">
    <source>
        <dbReference type="EMBL" id="CAH2715608.1"/>
    </source>
</evidence>
<feature type="transmembrane region" description="Helical" evidence="1">
    <location>
        <begin position="7"/>
        <end position="28"/>
    </location>
</feature>
<evidence type="ECO:0000313" key="3">
    <source>
        <dbReference type="Proteomes" id="UP000838308"/>
    </source>
</evidence>
<proteinExistence type="predicted"/>
<reference evidence="2" key="1">
    <citation type="submission" date="2022-04" db="EMBL/GenBank/DDBJ databases">
        <authorList>
            <person name="Criscuolo A."/>
        </authorList>
    </citation>
    <scope>NUCLEOTIDE SEQUENCE</scope>
    <source>
        <strain evidence="2">CIP111895</strain>
    </source>
</reference>
<comment type="caution">
    <text evidence="2">The sequence shown here is derived from an EMBL/GenBank/DDBJ whole genome shotgun (WGS) entry which is preliminary data.</text>
</comment>
<keyword evidence="1" id="KW-0472">Membrane</keyword>
<feature type="transmembrane region" description="Helical" evidence="1">
    <location>
        <begin position="57"/>
        <end position="78"/>
    </location>
</feature>
<dbReference type="EMBL" id="CALBWS010000018">
    <property type="protein sequence ID" value="CAH2715608.1"/>
    <property type="molecule type" value="Genomic_DNA"/>
</dbReference>
<sequence>MIKNRKMFLPYLLTSILQFSGIILAMVLEDLSSKKMGVARYLVFKKQEFASSFFTPFLIQIYTILFVIGAIICLLLLITKGRSKGMVFSLLIGVAANIIGIIFIQFQMELQAYHFFVIGMMIVIVVQYGWLLFNRFFQKN</sequence>
<keyword evidence="1" id="KW-1133">Transmembrane helix</keyword>
<organism evidence="2 3">
    <name type="scientific">Neobacillus rhizosphaerae</name>
    <dbReference type="NCBI Taxonomy" id="2880965"/>
    <lineage>
        <taxon>Bacteria</taxon>
        <taxon>Bacillati</taxon>
        <taxon>Bacillota</taxon>
        <taxon>Bacilli</taxon>
        <taxon>Bacillales</taxon>
        <taxon>Bacillaceae</taxon>
        <taxon>Neobacillus</taxon>
    </lineage>
</organism>
<evidence type="ECO:0000256" key="1">
    <source>
        <dbReference type="SAM" id="Phobius"/>
    </source>
</evidence>
<gene>
    <name evidence="2" type="ORF">BACCIP111895_02792</name>
</gene>
<keyword evidence="1" id="KW-0812">Transmembrane</keyword>
<accession>A0ABM9ESK6</accession>
<name>A0ABM9ESK6_9BACI</name>